<gene>
    <name evidence="2" type="ORF">UFOVP307_21</name>
</gene>
<feature type="compositionally biased region" description="Polar residues" evidence="1">
    <location>
        <begin position="426"/>
        <end position="436"/>
    </location>
</feature>
<evidence type="ECO:0000313" key="2">
    <source>
        <dbReference type="EMBL" id="CAB4136729.1"/>
    </source>
</evidence>
<name>A0A6J5LY84_9CAUD</name>
<reference evidence="2" key="1">
    <citation type="submission" date="2020-04" db="EMBL/GenBank/DDBJ databases">
        <authorList>
            <person name="Chiriac C."/>
            <person name="Salcher M."/>
            <person name="Ghai R."/>
            <person name="Kavagutti S V."/>
        </authorList>
    </citation>
    <scope>NUCLEOTIDE SEQUENCE</scope>
</reference>
<proteinExistence type="predicted"/>
<feature type="region of interest" description="Disordered" evidence="1">
    <location>
        <begin position="405"/>
        <end position="443"/>
    </location>
</feature>
<evidence type="ECO:0000256" key="1">
    <source>
        <dbReference type="SAM" id="MobiDB-lite"/>
    </source>
</evidence>
<dbReference type="EMBL" id="LR796323">
    <property type="protein sequence ID" value="CAB4136729.1"/>
    <property type="molecule type" value="Genomic_DNA"/>
</dbReference>
<protein>
    <submittedName>
        <fullName evidence="2">Uncharacterized protein</fullName>
    </submittedName>
</protein>
<sequence>MAENIVAGLFGLTPQMYQNQQYNQDLKRGYELAQLSPGAAAQAGLQASVGQLGRGFAGAMGIEDPQLKLISTRNTIAQQIDQTNPESILQGAQMLAQAGDQQGAMALAQYARQAQSEMAQTQQRRAAQTASLATAAKTQLSIDQETKLRDELSKLPQGSTQDDVLSVLTKYGSPDRVIAALTASASKTEATQAKIEASKTANDAALERARLAADAKIEAAKEAGATRLQVAQLQADAKRDIAQLAASLKEGANAELLTPKEKQKREAAYPQATSAINSFETKADSFVKDIEKLRDSPGLSEITGFAAGRLPGVTANGRAAQALYDKIVAKGGFQALQDLRDASKTGGALGNVSNQEGKQLTASFAAIDRRQDAKDVKAALDQAIDDIQGSKTRLKEAYDMTYSYKAEQPKKNLSGEDQQAMDWANKNPNDPRSAQIKNRLGVK</sequence>
<organism evidence="2">
    <name type="scientific">uncultured Caudovirales phage</name>
    <dbReference type="NCBI Taxonomy" id="2100421"/>
    <lineage>
        <taxon>Viruses</taxon>
        <taxon>Duplodnaviria</taxon>
        <taxon>Heunggongvirae</taxon>
        <taxon>Uroviricota</taxon>
        <taxon>Caudoviricetes</taxon>
        <taxon>Peduoviridae</taxon>
        <taxon>Maltschvirus</taxon>
        <taxon>Maltschvirus maltsch</taxon>
    </lineage>
</organism>
<accession>A0A6J5LY84</accession>